<dbReference type="GeneID" id="77188383"/>
<feature type="transmembrane region" description="Helical" evidence="1">
    <location>
        <begin position="12"/>
        <end position="32"/>
    </location>
</feature>
<sequence length="183" mass="21021">MQKITHFLSRLFKSFAKLCLFFILAGAISYGIGELQKEHYAPTDTPNAKFRINGQRLQDIKDNPTKLQTEPTPIENCMDSCLKILENGNYLYINEGALQTTYSEYQIDGDIVIPVSFERQNFGHFVIAMFLAFLMLSFLKYLHAIYKIRKDKNSLIAYHKKLGKELLIFMGIVGIGWGLILTR</sequence>
<evidence type="ECO:0000313" key="2">
    <source>
        <dbReference type="EMBL" id="STY93902.1"/>
    </source>
</evidence>
<evidence type="ECO:0000313" key="6">
    <source>
        <dbReference type="Proteomes" id="UP001163283"/>
    </source>
</evidence>
<dbReference type="Proteomes" id="UP001163283">
    <property type="component" value="Chromosome"/>
</dbReference>
<reference evidence="2 5" key="1">
    <citation type="submission" date="2018-06" db="EMBL/GenBank/DDBJ databases">
        <authorList>
            <consortium name="Pathogen Informatics"/>
            <person name="Doyle S."/>
        </authorList>
    </citation>
    <scope>NUCLEOTIDE SEQUENCE [LARGE SCALE GENOMIC DNA]</scope>
    <source>
        <strain evidence="2 5">NCTC9426</strain>
    </source>
</reference>
<evidence type="ECO:0000313" key="7">
    <source>
        <dbReference type="Proteomes" id="UP001163632"/>
    </source>
</evidence>
<name>A0A2Z4R7G8_MORBO</name>
<protein>
    <submittedName>
        <fullName evidence="2">Uncharacterized protein</fullName>
    </submittedName>
</protein>
<evidence type="ECO:0000256" key="1">
    <source>
        <dbReference type="SAM" id="Phobius"/>
    </source>
</evidence>
<keyword evidence="1" id="KW-1133">Transmembrane helix</keyword>
<evidence type="ECO:0000313" key="4">
    <source>
        <dbReference type="EMBL" id="UZA50610.1"/>
    </source>
</evidence>
<gene>
    <name evidence="3" type="ORF">LP092_08410</name>
    <name evidence="4" type="ORF">LP129_08650</name>
    <name evidence="2" type="ORF">NCTC9426_02636</name>
</gene>
<feature type="transmembrane region" description="Helical" evidence="1">
    <location>
        <begin position="162"/>
        <end position="180"/>
    </location>
</feature>
<dbReference type="Proteomes" id="UP001163632">
    <property type="component" value="Chromosome"/>
</dbReference>
<proteinExistence type="predicted"/>
<dbReference type="EMBL" id="UGPZ01000003">
    <property type="protein sequence ID" value="STY93902.1"/>
    <property type="molecule type" value="Genomic_DNA"/>
</dbReference>
<dbReference type="RefSeq" id="WP_112742351.1">
    <property type="nucleotide sequence ID" value="NZ_CP030241.1"/>
</dbReference>
<keyword evidence="1" id="KW-0472">Membrane</keyword>
<keyword evidence="1" id="KW-0812">Transmembrane</keyword>
<evidence type="ECO:0000313" key="5">
    <source>
        <dbReference type="Proteomes" id="UP000254133"/>
    </source>
</evidence>
<organism evidence="2 5">
    <name type="scientific">Moraxella bovis</name>
    <dbReference type="NCBI Taxonomy" id="476"/>
    <lineage>
        <taxon>Bacteria</taxon>
        <taxon>Pseudomonadati</taxon>
        <taxon>Pseudomonadota</taxon>
        <taxon>Gammaproteobacteria</taxon>
        <taxon>Moraxellales</taxon>
        <taxon>Moraxellaceae</taxon>
        <taxon>Moraxella</taxon>
    </lineage>
</organism>
<reference evidence="3 6" key="2">
    <citation type="journal article" date="2022" name="BMC Microbiol.">
        <title>Whole genome sequencing of Moraxella bovis strains from North America reveals two genotypes with different genetic determinants.</title>
        <authorList>
            <person name="Wynn E.L."/>
            <person name="Hille M.M."/>
            <person name="Loy J.D."/>
            <person name="Schuller G."/>
            <person name="Kuhn K.L."/>
            <person name="Dickey A.M."/>
            <person name="Bono J.L."/>
            <person name="Clawson M.L."/>
        </authorList>
    </citation>
    <scope>NUCLEOTIDE SEQUENCE [LARGE SCALE GENOMIC DNA]</scope>
    <source>
        <strain evidence="3">SAM102599</strain>
        <strain evidence="4 6">SAM57978</strain>
    </source>
</reference>
<feature type="transmembrane region" description="Helical" evidence="1">
    <location>
        <begin position="122"/>
        <end position="142"/>
    </location>
</feature>
<dbReference type="KEGG" id="mboi:DQF64_08495"/>
<keyword evidence="7" id="KW-1185">Reference proteome</keyword>
<dbReference type="AlphaFoldDB" id="A0A2Z4R7G8"/>
<accession>A0A2Z4R7G8</accession>
<dbReference type="EMBL" id="CP087781">
    <property type="protein sequence ID" value="UZA50610.1"/>
    <property type="molecule type" value="Genomic_DNA"/>
</dbReference>
<evidence type="ECO:0000313" key="3">
    <source>
        <dbReference type="EMBL" id="UZA02024.1"/>
    </source>
</evidence>
<dbReference type="EMBL" id="CP087830">
    <property type="protein sequence ID" value="UZA02024.1"/>
    <property type="molecule type" value="Genomic_DNA"/>
</dbReference>
<dbReference type="Proteomes" id="UP000254133">
    <property type="component" value="Unassembled WGS sequence"/>
</dbReference>